<evidence type="ECO:0000313" key="4">
    <source>
        <dbReference type="Proteomes" id="UP000019141"/>
    </source>
</evidence>
<organism evidence="3 4">
    <name type="scientific">Entotheonella factor</name>
    <dbReference type="NCBI Taxonomy" id="1429438"/>
    <lineage>
        <taxon>Bacteria</taxon>
        <taxon>Pseudomonadati</taxon>
        <taxon>Nitrospinota/Tectimicrobiota group</taxon>
        <taxon>Candidatus Tectimicrobiota</taxon>
        <taxon>Candidatus Entotheonellia</taxon>
        <taxon>Candidatus Entotheonellales</taxon>
        <taxon>Candidatus Entotheonellaceae</taxon>
        <taxon>Candidatus Entotheonella</taxon>
    </lineage>
</organism>
<feature type="signal peptide" evidence="2">
    <location>
        <begin position="1"/>
        <end position="26"/>
    </location>
</feature>
<name>W4LZW9_ENTF1</name>
<keyword evidence="2" id="KW-0732">Signal</keyword>
<dbReference type="Proteomes" id="UP000019141">
    <property type="component" value="Unassembled WGS sequence"/>
</dbReference>
<accession>W4LZW9</accession>
<evidence type="ECO:0000256" key="2">
    <source>
        <dbReference type="SAM" id="SignalP"/>
    </source>
</evidence>
<evidence type="ECO:0000313" key="3">
    <source>
        <dbReference type="EMBL" id="ETX02932.1"/>
    </source>
</evidence>
<keyword evidence="4" id="KW-1185">Reference proteome</keyword>
<gene>
    <name evidence="3" type="ORF">ETSY1_01855</name>
</gene>
<dbReference type="InterPro" id="IPR042100">
    <property type="entry name" value="Bug_dom1"/>
</dbReference>
<reference evidence="3 4" key="1">
    <citation type="journal article" date="2014" name="Nature">
        <title>An environmental bacterial taxon with a large and distinct metabolic repertoire.</title>
        <authorList>
            <person name="Wilson M.C."/>
            <person name="Mori T."/>
            <person name="Ruckert C."/>
            <person name="Uria A.R."/>
            <person name="Helf M.J."/>
            <person name="Takada K."/>
            <person name="Gernert C."/>
            <person name="Steffens U.A."/>
            <person name="Heycke N."/>
            <person name="Schmitt S."/>
            <person name="Rinke C."/>
            <person name="Helfrich E.J."/>
            <person name="Brachmann A.O."/>
            <person name="Gurgui C."/>
            <person name="Wakimoto T."/>
            <person name="Kracht M."/>
            <person name="Crusemann M."/>
            <person name="Hentschel U."/>
            <person name="Abe I."/>
            <person name="Matsunaga S."/>
            <person name="Kalinowski J."/>
            <person name="Takeyama H."/>
            <person name="Piel J."/>
        </authorList>
    </citation>
    <scope>NUCLEOTIDE SEQUENCE [LARGE SCALE GENOMIC DNA]</scope>
    <source>
        <strain evidence="4">TSY1</strain>
    </source>
</reference>
<evidence type="ECO:0000256" key="1">
    <source>
        <dbReference type="ARBA" id="ARBA00006987"/>
    </source>
</evidence>
<evidence type="ECO:0008006" key="5">
    <source>
        <dbReference type="Google" id="ProtNLM"/>
    </source>
</evidence>
<dbReference type="HOGENOM" id="CLU_045683_1_1_7"/>
<protein>
    <recommendedName>
        <fullName evidence="5">Tripartite tricarboxylate transporter substrate binding protein</fullName>
    </recommendedName>
</protein>
<dbReference type="Gene3D" id="3.40.190.150">
    <property type="entry name" value="Bordetella uptake gene, domain 1"/>
    <property type="match status" value="1"/>
</dbReference>
<dbReference type="InterPro" id="IPR005064">
    <property type="entry name" value="BUG"/>
</dbReference>
<comment type="caution">
    <text evidence="3">The sequence shown here is derived from an EMBL/GenBank/DDBJ whole genome shotgun (WGS) entry which is preliminary data.</text>
</comment>
<sequence length="333" mass="36417">MNIRSLSLSIVFSTVMAMGAMHAVYAQTCEKPDGFPERPLTMIVPYGPGGGSGQVSRAMIQGVKDVAGININANYKPGGAGLVGMKTYMAIPRDGYTVLEHIDDASSAYAAGRSDVHPAQDLIPLVTSQITFSQIYIRSDEDRFTDWASFVAYCQAQKGKCTIANVAGEGSMERLNMNRTAAHFEFEVQQISFDKGGPRYAALKGGQVEALFEQPGDVKGFLDSGDFKPILTFLTDRPAAFSETPSMSDVGLTFTPLMRFRGFYVHKGAPADRVAYLQCVFQNGFNAESYQAFNKSKFMDLIPSFRDTQGSIELINETIGIYQALYKDMGLIK</sequence>
<dbReference type="Gene3D" id="3.40.190.10">
    <property type="entry name" value="Periplasmic binding protein-like II"/>
    <property type="match status" value="1"/>
</dbReference>
<proteinExistence type="inferred from homology"/>
<dbReference type="EMBL" id="AZHW01000094">
    <property type="protein sequence ID" value="ETX02932.1"/>
    <property type="molecule type" value="Genomic_DNA"/>
</dbReference>
<feature type="chain" id="PRO_5004844716" description="Tripartite tricarboxylate transporter substrate binding protein" evidence="2">
    <location>
        <begin position="27"/>
        <end position="333"/>
    </location>
</feature>
<dbReference type="PANTHER" id="PTHR42928:SF5">
    <property type="entry name" value="BLR1237 PROTEIN"/>
    <property type="match status" value="1"/>
</dbReference>
<dbReference type="PANTHER" id="PTHR42928">
    <property type="entry name" value="TRICARBOXYLATE-BINDING PROTEIN"/>
    <property type="match status" value="1"/>
</dbReference>
<comment type="similarity">
    <text evidence="1">Belongs to the UPF0065 (bug) family.</text>
</comment>
<dbReference type="Pfam" id="PF03401">
    <property type="entry name" value="TctC"/>
    <property type="match status" value="1"/>
</dbReference>
<dbReference type="AlphaFoldDB" id="W4LZW9"/>